<reference evidence="2" key="2">
    <citation type="submission" date="2015-01" db="EMBL/GenBank/DDBJ databases">
        <title>Evolutionary Origins and Diversification of the Mycorrhizal Mutualists.</title>
        <authorList>
            <consortium name="DOE Joint Genome Institute"/>
            <consortium name="Mycorrhizal Genomics Consortium"/>
            <person name="Kohler A."/>
            <person name="Kuo A."/>
            <person name="Nagy L.G."/>
            <person name="Floudas D."/>
            <person name="Copeland A."/>
            <person name="Barry K.W."/>
            <person name="Cichocki N."/>
            <person name="Veneault-Fourrey C."/>
            <person name="LaButti K."/>
            <person name="Lindquist E.A."/>
            <person name="Lipzen A."/>
            <person name="Lundell T."/>
            <person name="Morin E."/>
            <person name="Murat C."/>
            <person name="Riley R."/>
            <person name="Ohm R."/>
            <person name="Sun H."/>
            <person name="Tunlid A."/>
            <person name="Henrissat B."/>
            <person name="Grigoriev I.V."/>
            <person name="Hibbett D.S."/>
            <person name="Martin F."/>
        </authorList>
    </citation>
    <scope>NUCLEOTIDE SEQUENCE [LARGE SCALE GENOMIC DNA]</scope>
    <source>
        <strain evidence="2">ATCC 200175</strain>
    </source>
</reference>
<evidence type="ECO:0000313" key="2">
    <source>
        <dbReference type="Proteomes" id="UP000053647"/>
    </source>
</evidence>
<keyword evidence="2" id="KW-1185">Reference proteome</keyword>
<name>A0A0C9T066_PAXIN</name>
<reference evidence="1 2" key="1">
    <citation type="submission" date="2014-06" db="EMBL/GenBank/DDBJ databases">
        <authorList>
            <consortium name="DOE Joint Genome Institute"/>
            <person name="Kuo A."/>
            <person name="Kohler A."/>
            <person name="Nagy L.G."/>
            <person name="Floudas D."/>
            <person name="Copeland A."/>
            <person name="Barry K.W."/>
            <person name="Cichocki N."/>
            <person name="Veneault-Fourrey C."/>
            <person name="LaButti K."/>
            <person name="Lindquist E.A."/>
            <person name="Lipzen A."/>
            <person name="Lundell T."/>
            <person name="Morin E."/>
            <person name="Murat C."/>
            <person name="Sun H."/>
            <person name="Tunlid A."/>
            <person name="Henrissat B."/>
            <person name="Grigoriev I.V."/>
            <person name="Hibbett D.S."/>
            <person name="Martin F."/>
            <person name="Nordberg H.P."/>
            <person name="Cantor M.N."/>
            <person name="Hua S.X."/>
        </authorList>
    </citation>
    <scope>NUCLEOTIDE SEQUENCE [LARGE SCALE GENOMIC DNA]</scope>
    <source>
        <strain evidence="1 2">ATCC 200175</strain>
    </source>
</reference>
<dbReference type="Proteomes" id="UP000053647">
    <property type="component" value="Unassembled WGS sequence"/>
</dbReference>
<dbReference type="HOGENOM" id="CLU_2513277_0_0_1"/>
<gene>
    <name evidence="1" type="ORF">PAXINDRAFT_21889</name>
</gene>
<evidence type="ECO:0000313" key="1">
    <source>
        <dbReference type="EMBL" id="KIJ04823.1"/>
    </source>
</evidence>
<accession>A0A0C9T066</accession>
<dbReference type="AlphaFoldDB" id="A0A0C9T066"/>
<organism evidence="1 2">
    <name type="scientific">Paxillus involutus ATCC 200175</name>
    <dbReference type="NCBI Taxonomy" id="664439"/>
    <lineage>
        <taxon>Eukaryota</taxon>
        <taxon>Fungi</taxon>
        <taxon>Dikarya</taxon>
        <taxon>Basidiomycota</taxon>
        <taxon>Agaricomycotina</taxon>
        <taxon>Agaricomycetes</taxon>
        <taxon>Agaricomycetidae</taxon>
        <taxon>Boletales</taxon>
        <taxon>Paxilineae</taxon>
        <taxon>Paxillaceae</taxon>
        <taxon>Paxillus</taxon>
    </lineage>
</organism>
<sequence length="85" mass="9775">MSSHSIGKESVDDHYVPTFNIRSPPTPTPQVHPYQSRTYGTIGHARLRSGVFVRIALDPPRWRRLYPQFGSRFCNFVGFERVVSL</sequence>
<protein>
    <submittedName>
        <fullName evidence="1">Uncharacterized protein</fullName>
    </submittedName>
</protein>
<dbReference type="EMBL" id="KN821484">
    <property type="protein sequence ID" value="KIJ04823.1"/>
    <property type="molecule type" value="Genomic_DNA"/>
</dbReference>
<proteinExistence type="predicted"/>